<dbReference type="AlphaFoldDB" id="A0A7I8DIU1"/>
<protein>
    <submittedName>
        <fullName evidence="1">Uncharacterized protein</fullName>
    </submittedName>
</protein>
<dbReference type="EMBL" id="AP023368">
    <property type="protein sequence ID" value="BCJ98373.1"/>
    <property type="molecule type" value="Genomic_DNA"/>
</dbReference>
<dbReference type="KEGG" id="acht:bsdcttw_14140"/>
<gene>
    <name evidence="1" type="ORF">bsdcttw_14140</name>
</gene>
<keyword evidence="2" id="KW-1185">Reference proteome</keyword>
<reference evidence="1 2" key="1">
    <citation type="submission" date="2020-08" db="EMBL/GenBank/DDBJ databases">
        <title>Draft genome sequencing of an Anaerocolumna strain isolated from anoxic soil subjected to BSD treatment.</title>
        <authorList>
            <person name="Uek A."/>
            <person name="Tonouchi A."/>
        </authorList>
    </citation>
    <scope>NUCLEOTIDE SEQUENCE [LARGE SCALE GENOMIC DNA]</scope>
    <source>
        <strain evidence="1 2">CTTW</strain>
    </source>
</reference>
<evidence type="ECO:0000313" key="1">
    <source>
        <dbReference type="EMBL" id="BCJ98373.1"/>
    </source>
</evidence>
<organism evidence="1 2">
    <name type="scientific">Anaerocolumna chitinilytica</name>
    <dbReference type="NCBI Taxonomy" id="1727145"/>
    <lineage>
        <taxon>Bacteria</taxon>
        <taxon>Bacillati</taxon>
        <taxon>Bacillota</taxon>
        <taxon>Clostridia</taxon>
        <taxon>Lachnospirales</taxon>
        <taxon>Lachnospiraceae</taxon>
        <taxon>Anaerocolumna</taxon>
    </lineage>
</organism>
<dbReference type="RefSeq" id="WP_185258704.1">
    <property type="nucleotide sequence ID" value="NZ_AP023368.1"/>
</dbReference>
<accession>A0A7I8DIU1</accession>
<name>A0A7I8DIU1_9FIRM</name>
<sequence>MNDLIEFLYKIRNKPVLYFGNRRNLTHLSNFILGFLIGREGTNKEIEGSTNWFTNGSFQDFVAKKYQITFSQSWDNIIEFHSSSENEAFDLFFKLLDEFLGK</sequence>
<dbReference type="Proteomes" id="UP000515703">
    <property type="component" value="Chromosome"/>
</dbReference>
<reference evidence="1 2" key="2">
    <citation type="submission" date="2020-08" db="EMBL/GenBank/DDBJ databases">
        <authorList>
            <person name="Ueki A."/>
            <person name="Tonouchi A."/>
        </authorList>
    </citation>
    <scope>NUCLEOTIDE SEQUENCE [LARGE SCALE GENOMIC DNA]</scope>
    <source>
        <strain evidence="1 2">CTTW</strain>
    </source>
</reference>
<proteinExistence type="predicted"/>
<evidence type="ECO:0000313" key="2">
    <source>
        <dbReference type="Proteomes" id="UP000515703"/>
    </source>
</evidence>